<comment type="caution">
    <text evidence="2">The sequence shown here is derived from an EMBL/GenBank/DDBJ whole genome shotgun (WGS) entry which is preliminary data.</text>
</comment>
<dbReference type="Proteomes" id="UP001207654">
    <property type="component" value="Unassembled WGS sequence"/>
</dbReference>
<organism evidence="2 3">
    <name type="scientific">Archangium lansingense</name>
    <dbReference type="NCBI Taxonomy" id="2995310"/>
    <lineage>
        <taxon>Bacteria</taxon>
        <taxon>Pseudomonadati</taxon>
        <taxon>Myxococcota</taxon>
        <taxon>Myxococcia</taxon>
        <taxon>Myxococcales</taxon>
        <taxon>Cystobacterineae</taxon>
        <taxon>Archangiaceae</taxon>
        <taxon>Archangium</taxon>
    </lineage>
</organism>
<reference evidence="2 3" key="1">
    <citation type="submission" date="2022-11" db="EMBL/GenBank/DDBJ databases">
        <title>Minimal conservation of predation-associated metabolite biosynthetic gene clusters underscores biosynthetic potential of Myxococcota including descriptions for ten novel species: Archangium lansinium sp. nov., Myxococcus landrumus sp. nov., Nannocystis bai.</title>
        <authorList>
            <person name="Ahearne A."/>
            <person name="Stevens C."/>
            <person name="Phillips K."/>
        </authorList>
    </citation>
    <scope>NUCLEOTIDE SEQUENCE [LARGE SCALE GENOMIC DNA]</scope>
    <source>
        <strain evidence="2 3">MIWBW</strain>
    </source>
</reference>
<sequence length="199" mass="23057">MRLRDMLEHLAGAPLADYEDFATRTEPFRAGKGETLFSQGQHHPHAYFLRQGLVKLCYVTHSGTERTKSLVHEGQLFASLGSMRPEAVCSFSAIALEPVEGERFPLGAFLERLEKNLQWERIGRKFFQELAFSKERREHQLLVLSASERYEQVIRERPELLQRLSQAELARWIGITPVALSRIRGRRSRSPKQERKRQS</sequence>
<protein>
    <submittedName>
        <fullName evidence="2">Crp/Fnr family transcriptional regulator</fullName>
    </submittedName>
</protein>
<gene>
    <name evidence="2" type="ORF">OV287_32940</name>
</gene>
<keyword evidence="3" id="KW-1185">Reference proteome</keyword>
<dbReference type="Gene3D" id="2.60.120.10">
    <property type="entry name" value="Jelly Rolls"/>
    <property type="match status" value="1"/>
</dbReference>
<evidence type="ECO:0000313" key="3">
    <source>
        <dbReference type="Proteomes" id="UP001207654"/>
    </source>
</evidence>
<proteinExistence type="predicted"/>
<dbReference type="RefSeq" id="WP_267538007.1">
    <property type="nucleotide sequence ID" value="NZ_JAPNKA010000001.1"/>
</dbReference>
<evidence type="ECO:0000259" key="1">
    <source>
        <dbReference type="PROSITE" id="PS50042"/>
    </source>
</evidence>
<dbReference type="EMBL" id="JAPNKA010000001">
    <property type="protein sequence ID" value="MCY1079277.1"/>
    <property type="molecule type" value="Genomic_DNA"/>
</dbReference>
<evidence type="ECO:0000313" key="2">
    <source>
        <dbReference type="EMBL" id="MCY1079277.1"/>
    </source>
</evidence>
<dbReference type="Pfam" id="PF00027">
    <property type="entry name" value="cNMP_binding"/>
    <property type="match status" value="1"/>
</dbReference>
<dbReference type="SUPFAM" id="SSF51206">
    <property type="entry name" value="cAMP-binding domain-like"/>
    <property type="match status" value="1"/>
</dbReference>
<dbReference type="InterPro" id="IPR014710">
    <property type="entry name" value="RmlC-like_jellyroll"/>
</dbReference>
<feature type="domain" description="Cyclic nucleotide-binding" evidence="1">
    <location>
        <begin position="6"/>
        <end position="81"/>
    </location>
</feature>
<dbReference type="InterPro" id="IPR000595">
    <property type="entry name" value="cNMP-bd_dom"/>
</dbReference>
<dbReference type="InterPro" id="IPR018490">
    <property type="entry name" value="cNMP-bd_dom_sf"/>
</dbReference>
<name>A0ABT4AC81_9BACT</name>
<dbReference type="SMART" id="SM00100">
    <property type="entry name" value="cNMP"/>
    <property type="match status" value="1"/>
</dbReference>
<accession>A0ABT4AC81</accession>
<dbReference type="PROSITE" id="PS50042">
    <property type="entry name" value="CNMP_BINDING_3"/>
    <property type="match status" value="1"/>
</dbReference>
<dbReference type="CDD" id="cd00038">
    <property type="entry name" value="CAP_ED"/>
    <property type="match status" value="1"/>
</dbReference>